<keyword evidence="7" id="KW-0325">Glycoprotein</keyword>
<feature type="chain" id="PRO_5021337854" description="Nuclease Le1" evidence="8">
    <location>
        <begin position="21"/>
        <end position="340"/>
    </location>
</feature>
<keyword evidence="10" id="KW-1185">Reference proteome</keyword>
<evidence type="ECO:0000256" key="4">
    <source>
        <dbReference type="ARBA" id="ARBA00022759"/>
    </source>
</evidence>
<evidence type="ECO:0000256" key="2">
    <source>
        <dbReference type="ARBA" id="ARBA00022722"/>
    </source>
</evidence>
<dbReference type="InterPro" id="IPR008947">
    <property type="entry name" value="PLipase_C/P1_nuclease_dom_sf"/>
</dbReference>
<dbReference type="GO" id="GO:0004519">
    <property type="term" value="F:endonuclease activity"/>
    <property type="evidence" value="ECO:0007669"/>
    <property type="project" value="UniProtKB-KW"/>
</dbReference>
<reference evidence="9 10" key="1">
    <citation type="submission" date="2019-02" db="EMBL/GenBank/DDBJ databases">
        <title>Genome sequencing of the rare red list fungi Hericium alpestre (H. flagellum).</title>
        <authorList>
            <person name="Buettner E."/>
            <person name="Kellner H."/>
        </authorList>
    </citation>
    <scope>NUCLEOTIDE SEQUENCE [LARGE SCALE GENOMIC DNA]</scope>
    <source>
        <strain evidence="9 10">DSM 108284</strain>
    </source>
</reference>
<dbReference type="CDD" id="cd11010">
    <property type="entry name" value="S1-P1_nuclease"/>
    <property type="match status" value="1"/>
</dbReference>
<keyword evidence="3" id="KW-0479">Metal-binding</keyword>
<evidence type="ECO:0000256" key="7">
    <source>
        <dbReference type="ARBA" id="ARBA00023180"/>
    </source>
</evidence>
<dbReference type="PANTHER" id="PTHR33146">
    <property type="entry name" value="ENDONUCLEASE 4"/>
    <property type="match status" value="1"/>
</dbReference>
<comment type="similarity">
    <text evidence="1">Belongs to the nuclease type I family.</text>
</comment>
<evidence type="ECO:0000256" key="5">
    <source>
        <dbReference type="ARBA" id="ARBA00022801"/>
    </source>
</evidence>
<name>A0A4Y9ZNI1_9AGAM</name>
<comment type="caution">
    <text evidence="9">The sequence shown here is derived from an EMBL/GenBank/DDBJ whole genome shotgun (WGS) entry which is preliminary data.</text>
</comment>
<keyword evidence="4" id="KW-0255">Endonuclease</keyword>
<protein>
    <recommendedName>
        <fullName evidence="11">Nuclease Le1</fullName>
    </recommendedName>
</protein>
<dbReference type="Pfam" id="PF02265">
    <property type="entry name" value="S1-P1_nuclease"/>
    <property type="match status" value="1"/>
</dbReference>
<dbReference type="GO" id="GO:0046872">
    <property type="term" value="F:metal ion binding"/>
    <property type="evidence" value="ECO:0007669"/>
    <property type="project" value="UniProtKB-KW"/>
</dbReference>
<dbReference type="Gene3D" id="1.10.575.10">
    <property type="entry name" value="P1 Nuclease"/>
    <property type="match status" value="1"/>
</dbReference>
<keyword evidence="8" id="KW-0732">Signal</keyword>
<dbReference type="GO" id="GO:0003676">
    <property type="term" value="F:nucleic acid binding"/>
    <property type="evidence" value="ECO:0007669"/>
    <property type="project" value="InterPro"/>
</dbReference>
<evidence type="ECO:0000313" key="9">
    <source>
        <dbReference type="EMBL" id="TFY75401.1"/>
    </source>
</evidence>
<dbReference type="SUPFAM" id="SSF48537">
    <property type="entry name" value="Phospholipase C/P1 nuclease"/>
    <property type="match status" value="1"/>
</dbReference>
<dbReference type="GO" id="GO:0006308">
    <property type="term" value="P:DNA catabolic process"/>
    <property type="evidence" value="ECO:0007669"/>
    <property type="project" value="InterPro"/>
</dbReference>
<dbReference type="AlphaFoldDB" id="A0A4Y9ZNI1"/>
<evidence type="ECO:0000256" key="8">
    <source>
        <dbReference type="SAM" id="SignalP"/>
    </source>
</evidence>
<keyword evidence="5" id="KW-0378">Hydrolase</keyword>
<proteinExistence type="inferred from homology"/>
<dbReference type="PANTHER" id="PTHR33146:SF26">
    <property type="entry name" value="ENDONUCLEASE 4"/>
    <property type="match status" value="1"/>
</dbReference>
<evidence type="ECO:0000256" key="6">
    <source>
        <dbReference type="ARBA" id="ARBA00023157"/>
    </source>
</evidence>
<dbReference type="InterPro" id="IPR003154">
    <property type="entry name" value="S1/P1nuclease"/>
</dbReference>
<organism evidence="9 10">
    <name type="scientific">Hericium alpestre</name>
    <dbReference type="NCBI Taxonomy" id="135208"/>
    <lineage>
        <taxon>Eukaryota</taxon>
        <taxon>Fungi</taxon>
        <taxon>Dikarya</taxon>
        <taxon>Basidiomycota</taxon>
        <taxon>Agaricomycotina</taxon>
        <taxon>Agaricomycetes</taxon>
        <taxon>Russulales</taxon>
        <taxon>Hericiaceae</taxon>
        <taxon>Hericium</taxon>
    </lineage>
</organism>
<evidence type="ECO:0000256" key="1">
    <source>
        <dbReference type="ARBA" id="ARBA00009547"/>
    </source>
</evidence>
<evidence type="ECO:0008006" key="11">
    <source>
        <dbReference type="Google" id="ProtNLM"/>
    </source>
</evidence>
<dbReference type="OrthoDB" id="441446at2759"/>
<evidence type="ECO:0000256" key="3">
    <source>
        <dbReference type="ARBA" id="ARBA00022723"/>
    </source>
</evidence>
<keyword evidence="6" id="KW-1015">Disulfide bond</keyword>
<evidence type="ECO:0000313" key="10">
    <source>
        <dbReference type="Proteomes" id="UP000298061"/>
    </source>
</evidence>
<sequence length="340" mass="36809">MRYAPQLVCALVLALPKVAAWGNLGHETVGYVAMQFIGSKTLSFVQTSLGSQYNLSLGPAATWADSVRSETAFKFSAPFHFIDAEDNPPDSCSVNQARDCGDTGCIFTAIQNYTARVQKTSLGDEQVQEALKFITHFVGDIGQPLHVEALEVGGNDIDAICDGKKTNLHAAWDTGMLQKNLDASFNSDPQVWAAALTKEIKVLPSNPTMPHPLTKVQSGSFESDAADWASCISPSALSSTACPLVWAKEANSFDCVRAPLCLQVFQQLTICTPAVLQSDVFSFTTGEDLCDSAYYTAAIPIVRTVRLLGDAFADVLRPQITEQIAKQGFRLAKWLDAIFE</sequence>
<accession>A0A4Y9ZNI1</accession>
<dbReference type="GO" id="GO:0016788">
    <property type="term" value="F:hydrolase activity, acting on ester bonds"/>
    <property type="evidence" value="ECO:0007669"/>
    <property type="project" value="InterPro"/>
</dbReference>
<dbReference type="STRING" id="135208.A0A4Y9ZNI1"/>
<keyword evidence="2" id="KW-0540">Nuclease</keyword>
<feature type="signal peptide" evidence="8">
    <location>
        <begin position="1"/>
        <end position="20"/>
    </location>
</feature>
<dbReference type="EMBL" id="SFCI01001589">
    <property type="protein sequence ID" value="TFY75401.1"/>
    <property type="molecule type" value="Genomic_DNA"/>
</dbReference>
<gene>
    <name evidence="9" type="ORF">EWM64_g8611</name>
</gene>
<dbReference type="Proteomes" id="UP000298061">
    <property type="component" value="Unassembled WGS sequence"/>
</dbReference>